<proteinExistence type="inferred from homology"/>
<comment type="cofactor">
    <cofactor evidence="8">
        <name>Zn(2+)</name>
        <dbReference type="ChEBI" id="CHEBI:29105"/>
    </cofactor>
    <text evidence="8">Binds 1 zinc ion per subunit. In the homodimer, two zinc ions are bound between subunits.</text>
</comment>
<evidence type="ECO:0000256" key="9">
    <source>
        <dbReference type="RuleBase" id="RU361179"/>
    </source>
</evidence>
<feature type="active site" description="Proton donor/acceptor" evidence="7">
    <location>
        <position position="245"/>
    </location>
</feature>
<dbReference type="PANTHER" id="PTHR10374:SF30">
    <property type="entry name" value="LACTOYLGLUTATHIONE LYASE"/>
    <property type="match status" value="1"/>
</dbReference>
<reference evidence="11" key="1">
    <citation type="submission" date="2021-01" db="EMBL/GenBank/DDBJ databases">
        <authorList>
            <person name="Corre E."/>
            <person name="Pelletier E."/>
            <person name="Niang G."/>
            <person name="Scheremetjew M."/>
            <person name="Finn R."/>
            <person name="Kale V."/>
            <person name="Holt S."/>
            <person name="Cochrane G."/>
            <person name="Meng A."/>
            <person name="Brown T."/>
            <person name="Cohen L."/>
        </authorList>
    </citation>
    <scope>NUCLEOTIDE SEQUENCE</scope>
    <source>
        <strain evidence="11">Pop2</strain>
    </source>
</reference>
<protein>
    <recommendedName>
        <fullName evidence="3 9">Lactoylglutathione lyase</fullName>
        <ecNumber evidence="3 9">4.4.1.5</ecNumber>
    </recommendedName>
    <alternativeName>
        <fullName evidence="9">Glyoxalase I</fullName>
    </alternativeName>
</protein>
<dbReference type="CDD" id="cd07233">
    <property type="entry name" value="GlxI_Zn"/>
    <property type="match status" value="2"/>
</dbReference>
<comment type="similarity">
    <text evidence="2 9">Belongs to the glyoxalase I family.</text>
</comment>
<keyword evidence="6 9" id="KW-0456">Lyase</keyword>
<dbReference type="InterPro" id="IPR037523">
    <property type="entry name" value="VOC_core"/>
</dbReference>
<gene>
    <name evidence="11" type="ORF">DBRI1063_LOCUS12754</name>
</gene>
<dbReference type="SUPFAM" id="SSF54593">
    <property type="entry name" value="Glyoxalase/Bleomycin resistance protein/Dihydroxybiphenyl dioxygenase"/>
    <property type="match status" value="2"/>
</dbReference>
<keyword evidence="4 8" id="KW-0479">Metal-binding</keyword>
<dbReference type="PROSITE" id="PS51819">
    <property type="entry name" value="VOC"/>
    <property type="match status" value="2"/>
</dbReference>
<dbReference type="Gene3D" id="3.10.180.10">
    <property type="entry name" value="2,3-Dihydroxybiphenyl 1,2-Dioxygenase, domain 1"/>
    <property type="match status" value="2"/>
</dbReference>
<dbReference type="GO" id="GO:0046872">
    <property type="term" value="F:metal ion binding"/>
    <property type="evidence" value="ECO:0007669"/>
    <property type="project" value="UniProtKB-UniRule"/>
</dbReference>
<name>A0A7S1ZAI0_9STRA</name>
<feature type="binding site" evidence="8">
    <location>
        <position position="245"/>
    </location>
    <ligand>
        <name>Zn(2+)</name>
        <dbReference type="ChEBI" id="CHEBI:29105"/>
        <note>ligand shared between dimeric partners</note>
    </ligand>
</feature>
<keyword evidence="5 8" id="KW-0862">Zinc</keyword>
<evidence type="ECO:0000313" key="11">
    <source>
        <dbReference type="EMBL" id="CAD9333340.1"/>
    </source>
</evidence>
<evidence type="ECO:0000256" key="4">
    <source>
        <dbReference type="ARBA" id="ARBA00022723"/>
    </source>
</evidence>
<evidence type="ECO:0000256" key="8">
    <source>
        <dbReference type="PIRSR" id="PIRSR604361-3"/>
    </source>
</evidence>
<dbReference type="Pfam" id="PF00903">
    <property type="entry name" value="Glyoxalase"/>
    <property type="match status" value="2"/>
</dbReference>
<dbReference type="PROSITE" id="PS00935">
    <property type="entry name" value="GLYOXALASE_I_2"/>
    <property type="match status" value="2"/>
</dbReference>
<organism evidence="11">
    <name type="scientific">Ditylum brightwellii</name>
    <dbReference type="NCBI Taxonomy" id="49249"/>
    <lineage>
        <taxon>Eukaryota</taxon>
        <taxon>Sar</taxon>
        <taxon>Stramenopiles</taxon>
        <taxon>Ochrophyta</taxon>
        <taxon>Bacillariophyta</taxon>
        <taxon>Mediophyceae</taxon>
        <taxon>Lithodesmiophycidae</taxon>
        <taxon>Lithodesmiales</taxon>
        <taxon>Lithodesmiaceae</taxon>
        <taxon>Ditylum</taxon>
    </lineage>
</organism>
<comment type="function">
    <text evidence="9">Catalyzes the conversion of hemimercaptal, formed from methylglyoxal and glutathione, to S-lactoylglutathione.</text>
</comment>
<comment type="catalytic activity">
    <reaction evidence="9">
        <text>(R)-S-lactoylglutathione = methylglyoxal + glutathione</text>
        <dbReference type="Rhea" id="RHEA:19069"/>
        <dbReference type="ChEBI" id="CHEBI:17158"/>
        <dbReference type="ChEBI" id="CHEBI:57474"/>
        <dbReference type="ChEBI" id="CHEBI:57925"/>
        <dbReference type="EC" id="4.4.1.5"/>
    </reaction>
</comment>
<dbReference type="UniPathway" id="UPA00619">
    <property type="reaction ID" value="UER00675"/>
</dbReference>
<evidence type="ECO:0000259" key="10">
    <source>
        <dbReference type="PROSITE" id="PS51819"/>
    </source>
</evidence>
<dbReference type="PROSITE" id="PS00934">
    <property type="entry name" value="GLYOXALASE_I_1"/>
    <property type="match status" value="2"/>
</dbReference>
<feature type="binding site" evidence="8">
    <location>
        <position position="172"/>
    </location>
    <ligand>
        <name>Zn(2+)</name>
        <dbReference type="ChEBI" id="CHEBI:29105"/>
        <note>ligand shared between dimeric partners</note>
    </ligand>
</feature>
<dbReference type="GO" id="GO:0004462">
    <property type="term" value="F:lactoylglutathione lyase activity"/>
    <property type="evidence" value="ECO:0007669"/>
    <property type="project" value="UniProtKB-UniRule"/>
</dbReference>
<evidence type="ECO:0000256" key="1">
    <source>
        <dbReference type="ARBA" id="ARBA00005008"/>
    </source>
</evidence>
<feature type="domain" description="VOC" evidence="10">
    <location>
        <begin position="99"/>
        <end position="249"/>
    </location>
</feature>
<dbReference type="EC" id="4.4.1.5" evidence="3 9"/>
<evidence type="ECO:0000256" key="2">
    <source>
        <dbReference type="ARBA" id="ARBA00010363"/>
    </source>
</evidence>
<evidence type="ECO:0000256" key="3">
    <source>
        <dbReference type="ARBA" id="ARBA00012081"/>
    </source>
</evidence>
<feature type="binding site" evidence="8">
    <location>
        <position position="199"/>
    </location>
    <ligand>
        <name>Zn(2+)</name>
        <dbReference type="ChEBI" id="CHEBI:29105"/>
        <note>ligand shared between dimeric partners</note>
    </ligand>
</feature>
<dbReference type="EMBL" id="HBGN01020016">
    <property type="protein sequence ID" value="CAD9333340.1"/>
    <property type="molecule type" value="Transcribed_RNA"/>
</dbReference>
<dbReference type="PANTHER" id="PTHR10374">
    <property type="entry name" value="LACTOYLGLUTATHIONE LYASE GLYOXALASE I"/>
    <property type="match status" value="1"/>
</dbReference>
<evidence type="ECO:0000256" key="5">
    <source>
        <dbReference type="ARBA" id="ARBA00022833"/>
    </source>
</evidence>
<dbReference type="AlphaFoldDB" id="A0A7S1ZAI0"/>
<evidence type="ECO:0000256" key="6">
    <source>
        <dbReference type="ARBA" id="ARBA00023239"/>
    </source>
</evidence>
<evidence type="ECO:0000256" key="7">
    <source>
        <dbReference type="PIRSR" id="PIRSR604361-1"/>
    </source>
</evidence>
<accession>A0A7S1ZAI0</accession>
<feature type="domain" description="VOC" evidence="10">
    <location>
        <begin position="260"/>
        <end position="404"/>
    </location>
</feature>
<comment type="pathway">
    <text evidence="1 9">Secondary metabolite metabolism; methylglyoxal degradation; (R)-lactate from methylglyoxal: step 1/2.</text>
</comment>
<dbReference type="NCBIfam" id="TIGR00068">
    <property type="entry name" value="glyox_I"/>
    <property type="match status" value="2"/>
</dbReference>
<dbReference type="InterPro" id="IPR029068">
    <property type="entry name" value="Glyas_Bleomycin-R_OHBP_Dase"/>
</dbReference>
<dbReference type="InterPro" id="IPR018146">
    <property type="entry name" value="Glyoxalase_1_CS"/>
</dbReference>
<dbReference type="InterPro" id="IPR004361">
    <property type="entry name" value="Glyoxalase_1"/>
</dbReference>
<sequence>MSRIGLAMITSVVYFSRSCSGFAGVSSKRFHSCSRTGIVTIKKLKNRSTSFYAPYLHKPSRRSEPHLTKQNIRTSIRQFSLNMSTESHADVGVIPGRPTWQQTMIRIADPAKSIPFYTDVLGMTLIDKFDFPDMEFSLYFLTTLPEGEKYDLAPGTKEAHDYLWTMEGTALELTHNHGTEKDDFKGYHPGNAEKDGFGHIAVSCDDVYASCEELEKAGISFKKKPDEGRMKGLAFAYDPDSYWVEVVRRGTPGKIPNKFNLSQTMLRIKDPKKSIEFYKKMGMKLMSERHFNDFSLYFMASNVEAPANTGDEGTAVVRDLFGPVLELTHNHGTENDDDFKHFNGNEPDRQGFGHIGFLVDDVYKACVAIREMGYGMKKEPDDGKMKGLAFAYDPDGYSVEIIKRGGIEFGDKKVES</sequence>
<feature type="binding site" evidence="8">
    <location>
        <position position="102"/>
    </location>
    <ligand>
        <name>Zn(2+)</name>
        <dbReference type="ChEBI" id="CHEBI:29105"/>
        <note>ligand shared between dimeric partners</note>
    </ligand>
</feature>
<dbReference type="InterPro" id="IPR004360">
    <property type="entry name" value="Glyas_Fos-R_dOase_dom"/>
</dbReference>